<evidence type="ECO:0000313" key="1">
    <source>
        <dbReference type="EMBL" id="MDJ1172747.1"/>
    </source>
</evidence>
<dbReference type="GO" id="GO:0004519">
    <property type="term" value="F:endonuclease activity"/>
    <property type="evidence" value="ECO:0007669"/>
    <property type="project" value="UniProtKB-KW"/>
</dbReference>
<keyword evidence="1" id="KW-0378">Hydrolase</keyword>
<keyword evidence="2" id="KW-1185">Reference proteome</keyword>
<protein>
    <submittedName>
        <fullName evidence="1">Restriction endonuclease</fullName>
    </submittedName>
</protein>
<organism evidence="1 2">
    <name type="scientific">Roseofilum capinflatum BLCC-M114</name>
    <dbReference type="NCBI Taxonomy" id="3022440"/>
    <lineage>
        <taxon>Bacteria</taxon>
        <taxon>Bacillati</taxon>
        <taxon>Cyanobacteriota</taxon>
        <taxon>Cyanophyceae</taxon>
        <taxon>Desertifilales</taxon>
        <taxon>Desertifilaceae</taxon>
        <taxon>Roseofilum</taxon>
        <taxon>Roseofilum capinflatum</taxon>
    </lineage>
</organism>
<comment type="caution">
    <text evidence="1">The sequence shown here is derived from an EMBL/GenBank/DDBJ whole genome shotgun (WGS) entry which is preliminary data.</text>
</comment>
<keyword evidence="1" id="KW-0255">Endonuclease</keyword>
<dbReference type="RefSeq" id="WP_283765127.1">
    <property type="nucleotide sequence ID" value="NZ_JAQOSO010000004.1"/>
</dbReference>
<reference evidence="1 2" key="1">
    <citation type="submission" date="2023-01" db="EMBL/GenBank/DDBJ databases">
        <title>Novel diversity within Roseofilum (Cyanobacteria; Desertifilaceae) from marine benthic mats with descriptions of four novel species.</title>
        <authorList>
            <person name="Wang Y."/>
            <person name="Berthold D.E."/>
            <person name="Hu J."/>
            <person name="Lefler F.W."/>
            <person name="Laughinghouse H.D. IV."/>
        </authorList>
    </citation>
    <scope>NUCLEOTIDE SEQUENCE [LARGE SCALE GENOMIC DNA]</scope>
    <source>
        <strain evidence="1 2">BLCC-M114</strain>
    </source>
</reference>
<name>A0ABT7B1P0_9CYAN</name>
<keyword evidence="1" id="KW-0540">Nuclease</keyword>
<gene>
    <name evidence="1" type="ORF">PMG25_01410</name>
</gene>
<dbReference type="EMBL" id="JAQOSO010000004">
    <property type="protein sequence ID" value="MDJ1172747.1"/>
    <property type="molecule type" value="Genomic_DNA"/>
</dbReference>
<sequence length="217" mass="24621">MQPILTLDLLCQEAKKFAQLESNHHESSLYGVTDGKALGTYFEHKFQTYLETCYTFERGSSAKGMDFPGLNVDMKVTSYRQPQSSCPFQSARQKIYGLGYNLLIFVYDKTDNSNTKTGQLKILNSVLVTGERTADYQTTRGIQQLLDNDANLDDLLAFFAERMLPLDDIQAQQLAEEIMHHPPDLGYLTISNALQWRLQYRRVIAEAGNIPGIIRVL</sequence>
<evidence type="ECO:0000313" key="2">
    <source>
        <dbReference type="Proteomes" id="UP001235849"/>
    </source>
</evidence>
<dbReference type="Proteomes" id="UP001235849">
    <property type="component" value="Unassembled WGS sequence"/>
</dbReference>
<accession>A0ABT7B1P0</accession>
<proteinExistence type="predicted"/>